<dbReference type="GO" id="GO:0006352">
    <property type="term" value="P:DNA-templated transcription initiation"/>
    <property type="evidence" value="ECO:0007669"/>
    <property type="project" value="InterPro"/>
</dbReference>
<dbReference type="Gene3D" id="1.10.150.20">
    <property type="entry name" value="5' to 3' exonuclease, C-terminal subdomain"/>
    <property type="match status" value="1"/>
</dbReference>
<name>A0A0G0LW36_9BACT</name>
<evidence type="ECO:0000259" key="2">
    <source>
        <dbReference type="PROSITE" id="PS51913"/>
    </source>
</evidence>
<evidence type="ECO:0000256" key="1">
    <source>
        <dbReference type="ARBA" id="ARBA00023163"/>
    </source>
</evidence>
<gene>
    <name evidence="3" type="ORF">UT17_C0003G0253</name>
</gene>
<dbReference type="InterPro" id="IPR000943">
    <property type="entry name" value="RNA_pol_sigma70"/>
</dbReference>
<dbReference type="Gene3D" id="1.10.10.1250">
    <property type="entry name" value="RNA polymerase, subunit delta, N-terminal domain"/>
    <property type="match status" value="1"/>
</dbReference>
<comment type="caution">
    <text evidence="3">The sequence shown here is derived from an EMBL/GenBank/DDBJ whole genome shotgun (WGS) entry which is preliminary data.</text>
</comment>
<feature type="domain" description="HTH HARE-type" evidence="2">
    <location>
        <begin position="343"/>
        <end position="408"/>
    </location>
</feature>
<dbReference type="InterPro" id="IPR013324">
    <property type="entry name" value="RNA_pol_sigma_r3/r4-like"/>
</dbReference>
<dbReference type="AlphaFoldDB" id="A0A0G0LW36"/>
<dbReference type="InterPro" id="IPR038087">
    <property type="entry name" value="RNAP_delta_N_dom_sf"/>
</dbReference>
<evidence type="ECO:0000313" key="4">
    <source>
        <dbReference type="Proteomes" id="UP000034774"/>
    </source>
</evidence>
<sequence>MQNTPSENNKNAIFFGLFDKDYNNFNPKLNKYINPDISVEELGLPERVKNALLRRYIETIGDLIALSGKRLYKIRNLGPKSIKLIDENLNNYAEARVQFGEVPIVKPQEESKFARIPEIDINQYEDILLAMLDRLHDERLKKILIMRFGLSNGEKHTLEEIGSKEGLTRERIRQLVEKGLKRLAPSATGFRIAIRRAIVDWFVSREGVVDEDEADGNFPKSGGLNKYDGSSVLDIFTDMSIISKAKRKGIVIYSPVFVGLKLDKILSKVEAYLSDSETALAIKEIKRKLNLENNLGITYEDTLTIQVETFLSKLFSLMPTIGEVKVDNQVLYTLNSNRKYFPQYWSDAIYKVIKDADEPLHFTEVNERVNDLNLFKNKLDVRRALSVLIDDERFAHTGVRGTYGLTEWGIRKEMLPDLIEECMKKAGFPLHLDQIFYYVSKYKYTKKGNVYACLNSNKHFSKLNNGLYWLRSGK</sequence>
<dbReference type="GO" id="GO:0003899">
    <property type="term" value="F:DNA-directed RNA polymerase activity"/>
    <property type="evidence" value="ECO:0007669"/>
    <property type="project" value="InterPro"/>
</dbReference>
<dbReference type="Pfam" id="PF03118">
    <property type="entry name" value="RNA_pol_A_CTD"/>
    <property type="match status" value="1"/>
</dbReference>
<dbReference type="STRING" id="1618572.UT17_C0003G0253"/>
<dbReference type="EMBL" id="LBVU01000003">
    <property type="protein sequence ID" value="KKQ92230.1"/>
    <property type="molecule type" value="Genomic_DNA"/>
</dbReference>
<protein>
    <submittedName>
        <fullName evidence="3">RNA polymerase sigma factor</fullName>
    </submittedName>
</protein>
<dbReference type="SUPFAM" id="SSF88659">
    <property type="entry name" value="Sigma3 and sigma4 domains of RNA polymerase sigma factors"/>
    <property type="match status" value="1"/>
</dbReference>
<dbReference type="Pfam" id="PF04545">
    <property type="entry name" value="Sigma70_r4"/>
    <property type="match status" value="1"/>
</dbReference>
<keyword evidence="1" id="KW-0804">Transcription</keyword>
<dbReference type="Proteomes" id="UP000034774">
    <property type="component" value="Unassembled WGS sequence"/>
</dbReference>
<dbReference type="Gene3D" id="1.10.10.10">
    <property type="entry name" value="Winged helix-like DNA-binding domain superfamily/Winged helix DNA-binding domain"/>
    <property type="match status" value="1"/>
</dbReference>
<dbReference type="CDD" id="cd06171">
    <property type="entry name" value="Sigma70_r4"/>
    <property type="match status" value="1"/>
</dbReference>
<dbReference type="SUPFAM" id="SSF47789">
    <property type="entry name" value="C-terminal domain of RNA polymerase alpha subunit"/>
    <property type="match status" value="1"/>
</dbReference>
<dbReference type="InterPro" id="IPR036388">
    <property type="entry name" value="WH-like_DNA-bd_sf"/>
</dbReference>
<reference evidence="3 4" key="1">
    <citation type="journal article" date="2015" name="Nature">
        <title>rRNA introns, odd ribosomes, and small enigmatic genomes across a large radiation of phyla.</title>
        <authorList>
            <person name="Brown C.T."/>
            <person name="Hug L.A."/>
            <person name="Thomas B.C."/>
            <person name="Sharon I."/>
            <person name="Castelle C.J."/>
            <person name="Singh A."/>
            <person name="Wilkins M.J."/>
            <person name="Williams K.H."/>
            <person name="Banfield J.F."/>
        </authorList>
    </citation>
    <scope>NUCLEOTIDE SEQUENCE [LARGE SCALE GENOMIC DNA]</scope>
</reference>
<proteinExistence type="predicted"/>
<dbReference type="GO" id="GO:0003677">
    <property type="term" value="F:DNA binding"/>
    <property type="evidence" value="ECO:0007669"/>
    <property type="project" value="InterPro"/>
</dbReference>
<dbReference type="PRINTS" id="PR00046">
    <property type="entry name" value="SIGMA70FCT"/>
</dbReference>
<evidence type="ECO:0000313" key="3">
    <source>
        <dbReference type="EMBL" id="KKQ92230.1"/>
    </source>
</evidence>
<accession>A0A0G0LW36</accession>
<organism evidence="3 4">
    <name type="scientific">Candidatus Woesebacteria bacterium GW2011_GWB1_39_10</name>
    <dbReference type="NCBI Taxonomy" id="1618572"/>
    <lineage>
        <taxon>Bacteria</taxon>
        <taxon>Candidatus Woeseibacteriota</taxon>
    </lineage>
</organism>
<dbReference type="InterPro" id="IPR011260">
    <property type="entry name" value="RNAP_asu_C"/>
</dbReference>
<dbReference type="PROSITE" id="PS51913">
    <property type="entry name" value="HTH_HARE"/>
    <property type="match status" value="1"/>
</dbReference>
<dbReference type="GO" id="GO:0003700">
    <property type="term" value="F:DNA-binding transcription factor activity"/>
    <property type="evidence" value="ECO:0007669"/>
    <property type="project" value="InterPro"/>
</dbReference>
<dbReference type="InterPro" id="IPR007759">
    <property type="entry name" value="Asxl_HARE-HTH"/>
</dbReference>
<dbReference type="InterPro" id="IPR007630">
    <property type="entry name" value="RNA_pol_sigma70_r4"/>
</dbReference>